<dbReference type="InterPro" id="IPR016181">
    <property type="entry name" value="Acyl_CoA_acyltransferase"/>
</dbReference>
<dbReference type="Proteomes" id="UP000070657">
    <property type="component" value="Unassembled WGS sequence"/>
</dbReference>
<comment type="caution">
    <text evidence="1">The sequence shown here is derived from an EMBL/GenBank/DDBJ whole genome shotgun (WGS) entry which is preliminary data.</text>
</comment>
<dbReference type="EMBL" id="LHXP01000048">
    <property type="protein sequence ID" value="KXA92753.1"/>
    <property type="molecule type" value="Genomic_DNA"/>
</dbReference>
<evidence type="ECO:0000313" key="2">
    <source>
        <dbReference type="Proteomes" id="UP000070657"/>
    </source>
</evidence>
<name>A0A133UEW0_9EURY</name>
<dbReference type="AlphaFoldDB" id="A0A133UEW0"/>
<organism evidence="1 2">
    <name type="scientific">candidate division MSBL1 archaeon SCGC-AAA259E22</name>
    <dbReference type="NCBI Taxonomy" id="1698265"/>
    <lineage>
        <taxon>Archaea</taxon>
        <taxon>Methanobacteriati</taxon>
        <taxon>Methanobacteriota</taxon>
        <taxon>candidate division MSBL1</taxon>
    </lineage>
</organism>
<accession>A0A133UEW0</accession>
<dbReference type="Pfam" id="PF06557">
    <property type="entry name" value="DUF1122"/>
    <property type="match status" value="1"/>
</dbReference>
<dbReference type="InterPro" id="IPR008304">
    <property type="entry name" value="UCP017998"/>
</dbReference>
<protein>
    <submittedName>
        <fullName evidence="1">Uncharacterized protein</fullName>
    </submittedName>
</protein>
<evidence type="ECO:0000313" key="1">
    <source>
        <dbReference type="EMBL" id="KXA92753.1"/>
    </source>
</evidence>
<dbReference type="Gene3D" id="3.40.630.30">
    <property type="match status" value="1"/>
</dbReference>
<keyword evidence="2" id="KW-1185">Reference proteome</keyword>
<gene>
    <name evidence="1" type="ORF">AKJ66_03600</name>
</gene>
<dbReference type="SUPFAM" id="SSF55729">
    <property type="entry name" value="Acyl-CoA N-acyltransferases (Nat)"/>
    <property type="match status" value="1"/>
</dbReference>
<proteinExistence type="predicted"/>
<reference evidence="1 2" key="1">
    <citation type="journal article" date="2016" name="Sci. Rep.">
        <title>Metabolic traits of an uncultured archaeal lineage -MSBL1- from brine pools of the Red Sea.</title>
        <authorList>
            <person name="Mwirichia R."/>
            <person name="Alam I."/>
            <person name="Rashid M."/>
            <person name="Vinu M."/>
            <person name="Ba-Alawi W."/>
            <person name="Anthony Kamau A."/>
            <person name="Kamanda Ngugi D."/>
            <person name="Goker M."/>
            <person name="Klenk H.P."/>
            <person name="Bajic V."/>
            <person name="Stingl U."/>
        </authorList>
    </citation>
    <scope>NUCLEOTIDE SEQUENCE [LARGE SCALE GENOMIC DNA]</scope>
    <source>
        <strain evidence="1">SCGC-AAA259E22</strain>
    </source>
</reference>
<sequence length="110" mass="12681">MNNGFLSKIDGQKIGGFSLVVEDRREGRFSEETNFELYLEDNEGEKSRKPVVWGKYFSGRGKYYSPWIELNFAEKIKFKSNSASFFGGNIGEELFETFFRNLPSGGRLKQ</sequence>